<dbReference type="PROSITE" id="PS50158">
    <property type="entry name" value="ZF_CCHC"/>
    <property type="match status" value="1"/>
</dbReference>
<dbReference type="GO" id="GO:0016779">
    <property type="term" value="F:nucleotidyltransferase activity"/>
    <property type="evidence" value="ECO:0007669"/>
    <property type="project" value="UniProtKB-KW"/>
</dbReference>
<proteinExistence type="predicted"/>
<gene>
    <name evidence="4" type="ORF">EPI10_021119</name>
</gene>
<keyword evidence="4" id="KW-0548">Nucleotidyltransferase</keyword>
<evidence type="ECO:0000256" key="1">
    <source>
        <dbReference type="PROSITE-ProRule" id="PRU00047"/>
    </source>
</evidence>
<organism evidence="4 5">
    <name type="scientific">Gossypium australe</name>
    <dbReference type="NCBI Taxonomy" id="47621"/>
    <lineage>
        <taxon>Eukaryota</taxon>
        <taxon>Viridiplantae</taxon>
        <taxon>Streptophyta</taxon>
        <taxon>Embryophyta</taxon>
        <taxon>Tracheophyta</taxon>
        <taxon>Spermatophyta</taxon>
        <taxon>Magnoliopsida</taxon>
        <taxon>eudicotyledons</taxon>
        <taxon>Gunneridae</taxon>
        <taxon>Pentapetalae</taxon>
        <taxon>rosids</taxon>
        <taxon>malvids</taxon>
        <taxon>Malvales</taxon>
        <taxon>Malvaceae</taxon>
        <taxon>Malvoideae</taxon>
        <taxon>Gossypium</taxon>
    </lineage>
</organism>
<dbReference type="InterPro" id="IPR036875">
    <property type="entry name" value="Znf_CCHC_sf"/>
</dbReference>
<dbReference type="OrthoDB" id="851428at2759"/>
<evidence type="ECO:0000313" key="5">
    <source>
        <dbReference type="Proteomes" id="UP000325315"/>
    </source>
</evidence>
<evidence type="ECO:0000259" key="3">
    <source>
        <dbReference type="PROSITE" id="PS50158"/>
    </source>
</evidence>
<dbReference type="EMBL" id="SMMG02000003">
    <property type="protein sequence ID" value="KAA3480703.1"/>
    <property type="molecule type" value="Genomic_DNA"/>
</dbReference>
<keyword evidence="1" id="KW-0863">Zinc-finger</keyword>
<dbReference type="SUPFAM" id="SSF57756">
    <property type="entry name" value="Retrovirus zinc finger-like domains"/>
    <property type="match status" value="1"/>
</dbReference>
<feature type="domain" description="CCHC-type" evidence="3">
    <location>
        <begin position="77"/>
        <end position="92"/>
    </location>
</feature>
<dbReference type="InterPro" id="IPR001878">
    <property type="entry name" value="Znf_CCHC"/>
</dbReference>
<dbReference type="GO" id="GO:0003676">
    <property type="term" value="F:nucleic acid binding"/>
    <property type="evidence" value="ECO:0007669"/>
    <property type="project" value="InterPro"/>
</dbReference>
<dbReference type="SMART" id="SM00343">
    <property type="entry name" value="ZnF_C2HC"/>
    <property type="match status" value="1"/>
</dbReference>
<keyword evidence="1" id="KW-0479">Metal-binding</keyword>
<dbReference type="Pfam" id="PF00098">
    <property type="entry name" value="zf-CCHC"/>
    <property type="match status" value="1"/>
</dbReference>
<comment type="caution">
    <text evidence="4">The sequence shown here is derived from an EMBL/GenBank/DDBJ whole genome shotgun (WGS) entry which is preliminary data.</text>
</comment>
<sequence>MSKSTQPSLKRFRDASNRSNVSSGHLGRDHPRQSVGPKAQFLTESSVSSAKSNKPECGQCGRRHMGECLGKYSNRVCYKCGSQDHFIRDCPKLAEEENVQNVRPSGSQRGTTDTVVSVFESVSVEENTLIWPKRQAESELHRAV</sequence>
<evidence type="ECO:0000313" key="4">
    <source>
        <dbReference type="EMBL" id="KAA3480703.1"/>
    </source>
</evidence>
<dbReference type="Gene3D" id="4.10.60.10">
    <property type="entry name" value="Zinc finger, CCHC-type"/>
    <property type="match status" value="1"/>
</dbReference>
<feature type="region of interest" description="Disordered" evidence="2">
    <location>
        <begin position="1"/>
        <end position="58"/>
    </location>
</feature>
<keyword evidence="1" id="KW-0862">Zinc</keyword>
<keyword evidence="4" id="KW-0808">Transferase</keyword>
<protein>
    <submittedName>
        <fullName evidence="4">Terminal uridylyltransferase 7-like</fullName>
    </submittedName>
</protein>
<feature type="compositionally biased region" description="Polar residues" evidence="2">
    <location>
        <begin position="42"/>
        <end position="52"/>
    </location>
</feature>
<accession>A0A5B6WGX2</accession>
<reference evidence="5" key="1">
    <citation type="journal article" date="2019" name="Plant Biotechnol. J.">
        <title>Genome sequencing of the Australian wild diploid species Gossypium australe highlights disease resistance and delayed gland morphogenesis.</title>
        <authorList>
            <person name="Cai Y."/>
            <person name="Cai X."/>
            <person name="Wang Q."/>
            <person name="Wang P."/>
            <person name="Zhang Y."/>
            <person name="Cai C."/>
            <person name="Xu Y."/>
            <person name="Wang K."/>
            <person name="Zhou Z."/>
            <person name="Wang C."/>
            <person name="Geng S."/>
            <person name="Li B."/>
            <person name="Dong Q."/>
            <person name="Hou Y."/>
            <person name="Wang H."/>
            <person name="Ai P."/>
            <person name="Liu Z."/>
            <person name="Yi F."/>
            <person name="Sun M."/>
            <person name="An G."/>
            <person name="Cheng J."/>
            <person name="Zhang Y."/>
            <person name="Shi Q."/>
            <person name="Xie Y."/>
            <person name="Shi X."/>
            <person name="Chang Y."/>
            <person name="Huang F."/>
            <person name="Chen Y."/>
            <person name="Hong S."/>
            <person name="Mi L."/>
            <person name="Sun Q."/>
            <person name="Zhang L."/>
            <person name="Zhou B."/>
            <person name="Peng R."/>
            <person name="Zhang X."/>
            <person name="Liu F."/>
        </authorList>
    </citation>
    <scope>NUCLEOTIDE SEQUENCE [LARGE SCALE GENOMIC DNA]</scope>
    <source>
        <strain evidence="5">cv. PA1801</strain>
    </source>
</reference>
<dbReference type="Proteomes" id="UP000325315">
    <property type="component" value="Unassembled WGS sequence"/>
</dbReference>
<keyword evidence="5" id="KW-1185">Reference proteome</keyword>
<dbReference type="GO" id="GO:0008270">
    <property type="term" value="F:zinc ion binding"/>
    <property type="evidence" value="ECO:0007669"/>
    <property type="project" value="UniProtKB-KW"/>
</dbReference>
<evidence type="ECO:0000256" key="2">
    <source>
        <dbReference type="SAM" id="MobiDB-lite"/>
    </source>
</evidence>
<dbReference type="AlphaFoldDB" id="A0A5B6WGX2"/>
<name>A0A5B6WGX2_9ROSI</name>